<evidence type="ECO:0000313" key="1">
    <source>
        <dbReference type="EMBL" id="AMO95523.1"/>
    </source>
</evidence>
<name>A0A127PCU3_9BURK</name>
<dbReference type="PATRIC" id="fig|158899.10.peg.2850"/>
<evidence type="ECO:0000313" key="2">
    <source>
        <dbReference type="Proteomes" id="UP000072421"/>
    </source>
</evidence>
<gene>
    <name evidence="1" type="ORF">CFter6_2857</name>
</gene>
<sequence>MRGTLKCLRLSANDYMLSKNVVNGAYEECQEDAAEYGQSHP</sequence>
<organism evidence="1">
    <name type="scientific">Collimonas fungivorans</name>
    <dbReference type="NCBI Taxonomy" id="158899"/>
    <lineage>
        <taxon>Bacteria</taxon>
        <taxon>Pseudomonadati</taxon>
        <taxon>Pseudomonadota</taxon>
        <taxon>Betaproteobacteria</taxon>
        <taxon>Burkholderiales</taxon>
        <taxon>Oxalobacteraceae</taxon>
        <taxon>Collimonas</taxon>
    </lineage>
</organism>
<accession>A0A127PCU3</accession>
<dbReference type="AlphaFoldDB" id="A0A127PCU3"/>
<dbReference type="Proteomes" id="UP000072421">
    <property type="component" value="Chromosome"/>
</dbReference>
<reference evidence="1 2" key="1">
    <citation type="submission" date="2015-11" db="EMBL/GenBank/DDBJ databases">
        <title>Exploring the genomic traits of fungus-feeding bacterial genus Collimonas.</title>
        <authorList>
            <person name="Song C."/>
            <person name="Schmidt R."/>
            <person name="de Jager V."/>
            <person name="Krzyzanowska D."/>
            <person name="Jongedijk E."/>
            <person name="Cankar K."/>
            <person name="Beekwilder J."/>
            <person name="van Veen A."/>
            <person name="de Boer W."/>
            <person name="van Veen J.A."/>
            <person name="Garbeva P."/>
        </authorList>
    </citation>
    <scope>NUCLEOTIDE SEQUENCE [LARGE SCALE GENOMIC DNA]</scope>
    <source>
        <strain evidence="1 2">Ter6</strain>
    </source>
</reference>
<protein>
    <submittedName>
        <fullName evidence="1">Uncharacterized protein</fullName>
    </submittedName>
</protein>
<dbReference type="EMBL" id="CP013232">
    <property type="protein sequence ID" value="AMO95523.1"/>
    <property type="molecule type" value="Genomic_DNA"/>
</dbReference>
<proteinExistence type="predicted"/>